<dbReference type="Proteomes" id="UP000269708">
    <property type="component" value="Unassembled WGS sequence"/>
</dbReference>
<evidence type="ECO:0000313" key="2">
    <source>
        <dbReference type="Proteomes" id="UP000269708"/>
    </source>
</evidence>
<dbReference type="Pfam" id="PF18906">
    <property type="entry name" value="Phage_tube_2"/>
    <property type="match status" value="1"/>
</dbReference>
<dbReference type="RefSeq" id="WP_123769365.1">
    <property type="nucleotide sequence ID" value="NZ_RKQN01000001.1"/>
</dbReference>
<name>A0A3N4VFL7_9GAMM</name>
<dbReference type="AlphaFoldDB" id="A0A3N4VFL7"/>
<keyword evidence="2" id="KW-1185">Reference proteome</keyword>
<sequence length="326" mass="34850">MAQPQLDFFKKRGVAVKLETTEGTDAGPTPALNGVLLLNGSSGTEFDKIERPVDRPHFTGTPFVVGNKRAFIEGEFELYPPPTPGAASTSSADCEVLLLPAAMTAVKDATAKTTRYNPVSAGVPSATAYWWHSGTHKRVVGARNNITGLQLAIGDRFKGNVRIQGAYTDVAEEALPAIVVPTAVPTVARADNTETTITVLPGGTPLVVWAKSLGVDFGAQLATKEYTSHKSNGLTDRQPTWTLRIARTSLADFNPWALRDAGTLIQAALRLTEADNRYSELGIRGQIDQIGEVEIDGDYGWELTGPCIASDAGGDEFYIEFGDTTP</sequence>
<protein>
    <recommendedName>
        <fullName evidence="3">Tail tube protein</fullName>
    </recommendedName>
</protein>
<proteinExistence type="predicted"/>
<dbReference type="OrthoDB" id="6058979at2"/>
<evidence type="ECO:0008006" key="3">
    <source>
        <dbReference type="Google" id="ProtNLM"/>
    </source>
</evidence>
<dbReference type="InterPro" id="IPR044000">
    <property type="entry name" value="Phage_tube_2"/>
</dbReference>
<evidence type="ECO:0000313" key="1">
    <source>
        <dbReference type="EMBL" id="RPE81846.1"/>
    </source>
</evidence>
<reference evidence="1 2" key="1">
    <citation type="submission" date="2018-11" db="EMBL/GenBank/DDBJ databases">
        <title>Genomic Encyclopedia of Type Strains, Phase IV (KMG-IV): sequencing the most valuable type-strain genomes for metagenomic binning, comparative biology and taxonomic classification.</title>
        <authorList>
            <person name="Goeker M."/>
        </authorList>
    </citation>
    <scope>NUCLEOTIDE SEQUENCE [LARGE SCALE GENOMIC DNA]</scope>
    <source>
        <strain evidence="1 2">DSM 25623</strain>
    </source>
</reference>
<gene>
    <name evidence="1" type="ORF">EDC50_1048</name>
</gene>
<accession>A0A3N4VFL7</accession>
<organism evidence="1 2">
    <name type="scientific">Vulcaniibacterium tengchongense</name>
    <dbReference type="NCBI Taxonomy" id="1273429"/>
    <lineage>
        <taxon>Bacteria</taxon>
        <taxon>Pseudomonadati</taxon>
        <taxon>Pseudomonadota</taxon>
        <taxon>Gammaproteobacteria</taxon>
        <taxon>Lysobacterales</taxon>
        <taxon>Lysobacteraceae</taxon>
        <taxon>Vulcaniibacterium</taxon>
    </lineage>
</organism>
<dbReference type="EMBL" id="RKQN01000001">
    <property type="protein sequence ID" value="RPE81846.1"/>
    <property type="molecule type" value="Genomic_DNA"/>
</dbReference>
<comment type="caution">
    <text evidence="1">The sequence shown here is derived from an EMBL/GenBank/DDBJ whole genome shotgun (WGS) entry which is preliminary data.</text>
</comment>